<reference evidence="7" key="2">
    <citation type="submission" date="2020-02" db="EMBL/GenBank/DDBJ databases">
        <authorList>
            <person name="Matsumoto Y."/>
            <person name="Motooka D."/>
            <person name="Nakamura S."/>
        </authorList>
    </citation>
    <scope>NUCLEOTIDE SEQUENCE</scope>
    <source>
        <strain evidence="7">JCM 13671</strain>
    </source>
</reference>
<evidence type="ECO:0000256" key="2">
    <source>
        <dbReference type="ARBA" id="ARBA00006228"/>
    </source>
</evidence>
<keyword evidence="6" id="KW-0472">Membrane</keyword>
<sequence length="190" mass="20984">MKQPTARWALLRIWILVWLVMVWLLLWGNISAANVISGLAVALVVTLLLPLPPVPVEGRVHLLSLANLIIQVAFSLVVSSTQVAWLAIRPAKPPLAAVLRAHLNLKSDLVLALAVSILNLVPGSIVLEIDQVRRMIYVHVIDAGSEKAVSSFYRQVAKVERLLIRAFERDNEWRPAARDEDAGMDGVDRA</sequence>
<evidence type="ECO:0000313" key="7">
    <source>
        <dbReference type="EMBL" id="BBZ35493.1"/>
    </source>
</evidence>
<dbReference type="Pfam" id="PF01899">
    <property type="entry name" value="MNHE"/>
    <property type="match status" value="1"/>
</dbReference>
<comment type="similarity">
    <text evidence="2">Belongs to the CPA3 antiporters (TC 2.A.63) subunit E family.</text>
</comment>
<dbReference type="PANTHER" id="PTHR34584:SF1">
    <property type="entry name" value="NA(+)_H(+) ANTIPORTER SUBUNIT E1"/>
    <property type="match status" value="1"/>
</dbReference>
<evidence type="ECO:0000256" key="6">
    <source>
        <dbReference type="ARBA" id="ARBA00023136"/>
    </source>
</evidence>
<evidence type="ECO:0000256" key="1">
    <source>
        <dbReference type="ARBA" id="ARBA00004651"/>
    </source>
</evidence>
<dbReference type="GO" id="GO:0005886">
    <property type="term" value="C:plasma membrane"/>
    <property type="evidence" value="ECO:0007669"/>
    <property type="project" value="UniProtKB-SubCell"/>
</dbReference>
<gene>
    <name evidence="7" type="ORF">MCNF_40980</name>
</gene>
<keyword evidence="5" id="KW-1133">Transmembrane helix</keyword>
<keyword evidence="8" id="KW-1185">Reference proteome</keyword>
<dbReference type="NCBIfam" id="NF006521">
    <property type="entry name" value="PRK08965.1-5"/>
    <property type="match status" value="1"/>
</dbReference>
<protein>
    <submittedName>
        <fullName evidence="7">Na+/H+ antiporter subunit E</fullName>
    </submittedName>
</protein>
<accession>A0A7I7Y2Y9</accession>
<reference evidence="7" key="1">
    <citation type="journal article" date="2019" name="Emerg. Microbes Infect.">
        <title>Comprehensive subspecies identification of 175 nontuberculous mycobacteria species based on 7547 genomic profiles.</title>
        <authorList>
            <person name="Matsumoto Y."/>
            <person name="Kinjo T."/>
            <person name="Motooka D."/>
            <person name="Nabeya D."/>
            <person name="Jung N."/>
            <person name="Uechi K."/>
            <person name="Horii T."/>
            <person name="Iida T."/>
            <person name="Fujita J."/>
            <person name="Nakamura S."/>
        </authorList>
    </citation>
    <scope>NUCLEOTIDE SEQUENCE [LARGE SCALE GENOMIC DNA]</scope>
    <source>
        <strain evidence="7">JCM 13671</strain>
    </source>
</reference>
<dbReference type="InterPro" id="IPR002758">
    <property type="entry name" value="Cation_antiport_E"/>
</dbReference>
<evidence type="ECO:0000313" key="8">
    <source>
        <dbReference type="Proteomes" id="UP000466931"/>
    </source>
</evidence>
<comment type="subcellular location">
    <subcellularLocation>
        <location evidence="1">Cell membrane</location>
        <topology evidence="1">Multi-pass membrane protein</topology>
    </subcellularLocation>
</comment>
<organism evidence="7 8">
    <name type="scientific">Mycolicibacterium confluentis</name>
    <dbReference type="NCBI Taxonomy" id="28047"/>
    <lineage>
        <taxon>Bacteria</taxon>
        <taxon>Bacillati</taxon>
        <taxon>Actinomycetota</taxon>
        <taxon>Actinomycetes</taxon>
        <taxon>Mycobacteriales</taxon>
        <taxon>Mycobacteriaceae</taxon>
        <taxon>Mycolicibacterium</taxon>
    </lineage>
</organism>
<dbReference type="GO" id="GO:0008324">
    <property type="term" value="F:monoatomic cation transmembrane transporter activity"/>
    <property type="evidence" value="ECO:0007669"/>
    <property type="project" value="InterPro"/>
</dbReference>
<evidence type="ECO:0000256" key="4">
    <source>
        <dbReference type="ARBA" id="ARBA00022692"/>
    </source>
</evidence>
<name>A0A7I7Y2Y9_9MYCO</name>
<dbReference type="PANTHER" id="PTHR34584">
    <property type="entry name" value="NA(+)/H(+) ANTIPORTER SUBUNIT E1"/>
    <property type="match status" value="1"/>
</dbReference>
<evidence type="ECO:0000256" key="3">
    <source>
        <dbReference type="ARBA" id="ARBA00022475"/>
    </source>
</evidence>
<keyword evidence="4" id="KW-0812">Transmembrane</keyword>
<dbReference type="Proteomes" id="UP000466931">
    <property type="component" value="Chromosome"/>
</dbReference>
<evidence type="ECO:0000256" key="5">
    <source>
        <dbReference type="ARBA" id="ARBA00022989"/>
    </source>
</evidence>
<keyword evidence="3" id="KW-1003">Cell membrane</keyword>
<dbReference type="EMBL" id="AP022612">
    <property type="protein sequence ID" value="BBZ35493.1"/>
    <property type="molecule type" value="Genomic_DNA"/>
</dbReference>
<dbReference type="OrthoDB" id="3556991at2"/>
<proteinExistence type="inferred from homology"/>
<dbReference type="RefSeq" id="WP_085155910.1">
    <property type="nucleotide sequence ID" value="NZ_AP022612.1"/>
</dbReference>
<dbReference type="AlphaFoldDB" id="A0A7I7Y2Y9"/>